<evidence type="ECO:0000259" key="10">
    <source>
        <dbReference type="PROSITE" id="PS50011"/>
    </source>
</evidence>
<evidence type="ECO:0000313" key="12">
    <source>
        <dbReference type="Proteomes" id="UP001214415"/>
    </source>
</evidence>
<dbReference type="AlphaFoldDB" id="A0AAF0EBL3"/>
<dbReference type="EMBL" id="CP119900">
    <property type="protein sequence ID" value="WFD21545.1"/>
    <property type="molecule type" value="Genomic_DNA"/>
</dbReference>
<dbReference type="PROSITE" id="PS00108">
    <property type="entry name" value="PROTEIN_KINASE_ST"/>
    <property type="match status" value="1"/>
</dbReference>
<dbReference type="InterPro" id="IPR008271">
    <property type="entry name" value="Ser/Thr_kinase_AS"/>
</dbReference>
<dbReference type="SMART" id="SM00220">
    <property type="entry name" value="S_TKc"/>
    <property type="match status" value="1"/>
</dbReference>
<dbReference type="GO" id="GO:0004674">
    <property type="term" value="F:protein serine/threonine kinase activity"/>
    <property type="evidence" value="ECO:0007669"/>
    <property type="project" value="UniProtKB-KW"/>
</dbReference>
<dbReference type="InterPro" id="IPR011009">
    <property type="entry name" value="Kinase-like_dom_sf"/>
</dbReference>
<evidence type="ECO:0000256" key="7">
    <source>
        <dbReference type="ARBA" id="ARBA00047899"/>
    </source>
</evidence>
<dbReference type="GO" id="GO:0000147">
    <property type="term" value="P:actin cortical patch assembly"/>
    <property type="evidence" value="ECO:0007669"/>
    <property type="project" value="TreeGrafter"/>
</dbReference>
<feature type="region of interest" description="Disordered" evidence="9">
    <location>
        <begin position="521"/>
        <end position="581"/>
    </location>
</feature>
<feature type="region of interest" description="Disordered" evidence="9">
    <location>
        <begin position="1"/>
        <end position="20"/>
    </location>
</feature>
<feature type="compositionally biased region" description="Polar residues" evidence="9">
    <location>
        <begin position="653"/>
        <end position="667"/>
    </location>
</feature>
<sequence length="757" mass="81780">MAAPRAQGVPDALRPFQGQRPLQPGMRVRIGAYLATVQRFLSQGGFACVYLVQTETPVRLPGRPGPGETQLVLKHMCVWDKEALSTVRAEVDHHRALQGHEAIVHFVEASAATLAGGGWEIFILMEYCCGGGLIDFLNSRLQHRLSEIEVLRIFRDVCEGVQVMHHHDPVLVHRDLKIENVLLATREPLRFKLCDFGSCMPILSTQPARSAEAMRRLELDLQQHTTMQYRAPEMIDLSRHVPITEKADLWALGVLLYKLCYYTTPFEAPGAGAPAIMMARYDVPTTPVYSCDMQALIRSLLQVRPDDRPTIDTLLRDVRRMWNALTSSHPVENTCRRPARPDSLILEVDEAAMRFPSVGELAAHIDPPPAHAKAEPTPPPTPPTAPMPSATRSVRAMVAAMNAASSAQSPRRERPLSVSIAMEPNLSSPGVPAHTLVDVDVSSSSDDEPEDAGATFRVRVRPSILHHPVEATSSQVPPPADALHELLVHAEAEADTMNEPVHAPKAEELDSLAEHERALQGLLSGAPPTSPSSRRLAADSERNRAPCSSSVPTAPPTQKAVPKGRKPTVRPKPAALALAPNVSRSSVRMPAIPVPLGAQSELPAHRSSATPPDASSVSEVPTGDLLAMDELPAARRAPAWDEPSPPPGKTYVDASTSPRRPSSTEQAAPTHGIDSATTTVAPTPRHAVPLSRSTSAQSAAHVHARGVRLTKRETQGHSDEVRAAPVPFSSAGQRPDEASAPSEGVSGLIQKWQSQVR</sequence>
<gene>
    <name evidence="11" type="primary">AKL1</name>
    <name evidence="11" type="ORF">MEQU1_000198</name>
</gene>
<name>A0AAF0EBL3_9BASI</name>
<accession>A0AAF0EBL3</accession>
<protein>
    <recommendedName>
        <fullName evidence="1">non-specific serine/threonine protein kinase</fullName>
        <ecNumber evidence="1">2.7.11.1</ecNumber>
    </recommendedName>
</protein>
<dbReference type="SUPFAM" id="SSF56112">
    <property type="entry name" value="Protein kinase-like (PK-like)"/>
    <property type="match status" value="1"/>
</dbReference>
<feature type="region of interest" description="Disordered" evidence="9">
    <location>
        <begin position="362"/>
        <end position="390"/>
    </location>
</feature>
<dbReference type="Proteomes" id="UP001214415">
    <property type="component" value="Chromosome 1"/>
</dbReference>
<evidence type="ECO:0000256" key="3">
    <source>
        <dbReference type="ARBA" id="ARBA00022679"/>
    </source>
</evidence>
<dbReference type="GO" id="GO:0005524">
    <property type="term" value="F:ATP binding"/>
    <property type="evidence" value="ECO:0007669"/>
    <property type="project" value="UniProtKB-KW"/>
</dbReference>
<dbReference type="Gene3D" id="1.10.510.10">
    <property type="entry name" value="Transferase(Phosphotransferase) domain 1"/>
    <property type="match status" value="1"/>
</dbReference>
<evidence type="ECO:0000256" key="2">
    <source>
        <dbReference type="ARBA" id="ARBA00022527"/>
    </source>
</evidence>
<dbReference type="GO" id="GO:0005737">
    <property type="term" value="C:cytoplasm"/>
    <property type="evidence" value="ECO:0007669"/>
    <property type="project" value="TreeGrafter"/>
</dbReference>
<evidence type="ECO:0000256" key="4">
    <source>
        <dbReference type="ARBA" id="ARBA00022741"/>
    </source>
</evidence>
<keyword evidence="3 11" id="KW-0808">Transferase</keyword>
<reference evidence="11" key="1">
    <citation type="submission" date="2023-03" db="EMBL/GenBank/DDBJ databases">
        <title>Mating type loci evolution in Malassezia.</title>
        <authorList>
            <person name="Coelho M.A."/>
        </authorList>
    </citation>
    <scope>NUCLEOTIDE SEQUENCE</scope>
    <source>
        <strain evidence="11">CBS 12830</strain>
    </source>
</reference>
<keyword evidence="5 11" id="KW-0418">Kinase</keyword>
<dbReference type="Pfam" id="PF00069">
    <property type="entry name" value="Pkinase"/>
    <property type="match status" value="1"/>
</dbReference>
<dbReference type="EC" id="2.7.11.1" evidence="1"/>
<comment type="catalytic activity">
    <reaction evidence="7">
        <text>L-threonyl-[protein] + ATP = O-phospho-L-threonyl-[protein] + ADP + H(+)</text>
        <dbReference type="Rhea" id="RHEA:46608"/>
        <dbReference type="Rhea" id="RHEA-COMP:11060"/>
        <dbReference type="Rhea" id="RHEA-COMP:11605"/>
        <dbReference type="ChEBI" id="CHEBI:15378"/>
        <dbReference type="ChEBI" id="CHEBI:30013"/>
        <dbReference type="ChEBI" id="CHEBI:30616"/>
        <dbReference type="ChEBI" id="CHEBI:61977"/>
        <dbReference type="ChEBI" id="CHEBI:456216"/>
        <dbReference type="EC" id="2.7.11.1"/>
    </reaction>
</comment>
<evidence type="ECO:0000256" key="8">
    <source>
        <dbReference type="ARBA" id="ARBA00048679"/>
    </source>
</evidence>
<feature type="domain" description="Protein kinase" evidence="10">
    <location>
        <begin position="35"/>
        <end position="332"/>
    </location>
</feature>
<organism evidence="11 12">
    <name type="scientific">Malassezia equina</name>
    <dbReference type="NCBI Taxonomy" id="1381935"/>
    <lineage>
        <taxon>Eukaryota</taxon>
        <taxon>Fungi</taxon>
        <taxon>Dikarya</taxon>
        <taxon>Basidiomycota</taxon>
        <taxon>Ustilaginomycotina</taxon>
        <taxon>Malasseziomycetes</taxon>
        <taxon>Malasseziales</taxon>
        <taxon>Malasseziaceae</taxon>
        <taxon>Malassezia</taxon>
    </lineage>
</organism>
<evidence type="ECO:0000313" key="11">
    <source>
        <dbReference type="EMBL" id="WFD21545.1"/>
    </source>
</evidence>
<proteinExistence type="predicted"/>
<keyword evidence="12" id="KW-1185">Reference proteome</keyword>
<keyword evidence="6" id="KW-0067">ATP-binding</keyword>
<evidence type="ECO:0000256" key="5">
    <source>
        <dbReference type="ARBA" id="ARBA00022777"/>
    </source>
</evidence>
<dbReference type="PANTHER" id="PTHR22967:SF57">
    <property type="entry name" value="AUXILIN, ISOFORM A-RELATED"/>
    <property type="match status" value="1"/>
</dbReference>
<keyword evidence="4" id="KW-0547">Nucleotide-binding</keyword>
<dbReference type="PANTHER" id="PTHR22967">
    <property type="entry name" value="SERINE/THREONINE PROTEIN KINASE"/>
    <property type="match status" value="1"/>
</dbReference>
<feature type="compositionally biased region" description="Pro residues" evidence="9">
    <location>
        <begin position="366"/>
        <end position="386"/>
    </location>
</feature>
<dbReference type="InterPro" id="IPR000719">
    <property type="entry name" value="Prot_kinase_dom"/>
</dbReference>
<feature type="compositionally biased region" description="Basic and acidic residues" evidence="9">
    <location>
        <begin position="710"/>
        <end position="722"/>
    </location>
</feature>
<evidence type="ECO:0000256" key="6">
    <source>
        <dbReference type="ARBA" id="ARBA00022840"/>
    </source>
</evidence>
<dbReference type="PROSITE" id="PS50011">
    <property type="entry name" value="PROTEIN_KINASE_DOM"/>
    <property type="match status" value="1"/>
</dbReference>
<comment type="catalytic activity">
    <reaction evidence="8">
        <text>L-seryl-[protein] + ATP = O-phospho-L-seryl-[protein] + ADP + H(+)</text>
        <dbReference type="Rhea" id="RHEA:17989"/>
        <dbReference type="Rhea" id="RHEA-COMP:9863"/>
        <dbReference type="Rhea" id="RHEA-COMP:11604"/>
        <dbReference type="ChEBI" id="CHEBI:15378"/>
        <dbReference type="ChEBI" id="CHEBI:29999"/>
        <dbReference type="ChEBI" id="CHEBI:30616"/>
        <dbReference type="ChEBI" id="CHEBI:83421"/>
        <dbReference type="ChEBI" id="CHEBI:456216"/>
        <dbReference type="EC" id="2.7.11.1"/>
    </reaction>
</comment>
<feature type="region of interest" description="Disordered" evidence="9">
    <location>
        <begin position="635"/>
        <end position="757"/>
    </location>
</feature>
<dbReference type="GO" id="GO:0007015">
    <property type="term" value="P:actin filament organization"/>
    <property type="evidence" value="ECO:0007669"/>
    <property type="project" value="TreeGrafter"/>
</dbReference>
<keyword evidence="2 11" id="KW-0723">Serine/threonine-protein kinase</keyword>
<evidence type="ECO:0000256" key="9">
    <source>
        <dbReference type="SAM" id="MobiDB-lite"/>
    </source>
</evidence>
<evidence type="ECO:0000256" key="1">
    <source>
        <dbReference type="ARBA" id="ARBA00012513"/>
    </source>
</evidence>